<evidence type="ECO:0000256" key="1">
    <source>
        <dbReference type="ARBA" id="ARBA00009776"/>
    </source>
</evidence>
<dbReference type="GO" id="GO:0005829">
    <property type="term" value="C:cytosol"/>
    <property type="evidence" value="ECO:0007669"/>
    <property type="project" value="TreeGrafter"/>
</dbReference>
<gene>
    <name evidence="12 14" type="primary">tmk</name>
    <name evidence="14" type="ORF">FEF65_11215</name>
</gene>
<evidence type="ECO:0000256" key="8">
    <source>
        <dbReference type="ARBA" id="ARBA00022840"/>
    </source>
</evidence>
<evidence type="ECO:0000313" key="14">
    <source>
        <dbReference type="EMBL" id="TLS66154.1"/>
    </source>
</evidence>
<dbReference type="GO" id="GO:0006233">
    <property type="term" value="P:dTDP biosynthetic process"/>
    <property type="evidence" value="ECO:0007669"/>
    <property type="project" value="InterPro"/>
</dbReference>
<accession>A0A5R9GSD0</accession>
<dbReference type="PANTHER" id="PTHR10344:SF4">
    <property type="entry name" value="UMP-CMP KINASE 2, MITOCHONDRIAL"/>
    <property type="match status" value="1"/>
</dbReference>
<dbReference type="GO" id="GO:0005524">
    <property type="term" value="F:ATP binding"/>
    <property type="evidence" value="ECO:0007669"/>
    <property type="project" value="UniProtKB-UniRule"/>
</dbReference>
<protein>
    <recommendedName>
        <fullName evidence="3 12">Thymidylate kinase</fullName>
        <ecNumber evidence="2 12">2.7.4.9</ecNumber>
    </recommendedName>
    <alternativeName>
        <fullName evidence="9 12">dTMP kinase</fullName>
    </alternativeName>
</protein>
<evidence type="ECO:0000313" key="15">
    <source>
        <dbReference type="Proteomes" id="UP000306585"/>
    </source>
</evidence>
<evidence type="ECO:0000256" key="5">
    <source>
        <dbReference type="ARBA" id="ARBA00022727"/>
    </source>
</evidence>
<name>A0A5R9GSD0_9PROT</name>
<keyword evidence="7 12" id="KW-0418">Kinase</keyword>
<dbReference type="FunFam" id="3.40.50.300:FF:000225">
    <property type="entry name" value="Thymidylate kinase"/>
    <property type="match status" value="1"/>
</dbReference>
<evidence type="ECO:0000256" key="3">
    <source>
        <dbReference type="ARBA" id="ARBA00017144"/>
    </source>
</evidence>
<evidence type="ECO:0000256" key="6">
    <source>
        <dbReference type="ARBA" id="ARBA00022741"/>
    </source>
</evidence>
<dbReference type="RefSeq" id="WP_138239911.1">
    <property type="nucleotide sequence ID" value="NZ_VBRY01000011.1"/>
</dbReference>
<evidence type="ECO:0000256" key="10">
    <source>
        <dbReference type="ARBA" id="ARBA00048743"/>
    </source>
</evidence>
<evidence type="ECO:0000256" key="12">
    <source>
        <dbReference type="HAMAP-Rule" id="MF_00165"/>
    </source>
</evidence>
<evidence type="ECO:0000259" key="13">
    <source>
        <dbReference type="Pfam" id="PF02223"/>
    </source>
</evidence>
<dbReference type="PANTHER" id="PTHR10344">
    <property type="entry name" value="THYMIDYLATE KINASE"/>
    <property type="match status" value="1"/>
</dbReference>
<proteinExistence type="inferred from homology"/>
<dbReference type="Pfam" id="PF02223">
    <property type="entry name" value="Thymidylate_kin"/>
    <property type="match status" value="1"/>
</dbReference>
<evidence type="ECO:0000256" key="11">
    <source>
        <dbReference type="ARBA" id="ARBA00057735"/>
    </source>
</evidence>
<sequence length="209" mass="23210">MNRLITFEGVDGCGKSTQLKLAAAWLQSRGEQVVTTFEPGDSPLGGEIRRLLLSGEHLPVAECELLLFLADRAQHVRSKLMPALSDGAWVLCDRFSDSTRAYQLAARKLDAAGLEPMLRFAECGITPSLTLWFDVPVETAVERMRLRQLAGEKSSRLDDEAVSFHQRVADAFVRQADAESERIVRINAAESIDEVHQQVIAMISARFQL</sequence>
<comment type="similarity">
    <text evidence="1 12">Belongs to the thymidylate kinase family.</text>
</comment>
<dbReference type="Proteomes" id="UP000306585">
    <property type="component" value="Unassembled WGS sequence"/>
</dbReference>
<keyword evidence="15" id="KW-1185">Reference proteome</keyword>
<dbReference type="GO" id="GO:0004798">
    <property type="term" value="F:dTMP kinase activity"/>
    <property type="evidence" value="ECO:0007669"/>
    <property type="project" value="UniProtKB-UniRule"/>
</dbReference>
<dbReference type="GO" id="GO:0006227">
    <property type="term" value="P:dUDP biosynthetic process"/>
    <property type="evidence" value="ECO:0007669"/>
    <property type="project" value="TreeGrafter"/>
</dbReference>
<dbReference type="InterPro" id="IPR027417">
    <property type="entry name" value="P-loop_NTPase"/>
</dbReference>
<organism evidence="14 15">
    <name type="scientific">Mariprofundus erugo</name>
    <dbReference type="NCBI Taxonomy" id="2528639"/>
    <lineage>
        <taxon>Bacteria</taxon>
        <taxon>Pseudomonadati</taxon>
        <taxon>Pseudomonadota</taxon>
        <taxon>Candidatius Mariprofundia</taxon>
        <taxon>Mariprofundales</taxon>
        <taxon>Mariprofundaceae</taxon>
        <taxon>Mariprofundus</taxon>
    </lineage>
</organism>
<dbReference type="InterPro" id="IPR018095">
    <property type="entry name" value="Thymidylate_kin_CS"/>
</dbReference>
<evidence type="ECO:0000256" key="2">
    <source>
        <dbReference type="ARBA" id="ARBA00012980"/>
    </source>
</evidence>
<dbReference type="InterPro" id="IPR018094">
    <property type="entry name" value="Thymidylate_kinase"/>
</dbReference>
<keyword evidence="6 12" id="KW-0547">Nucleotide-binding</keyword>
<dbReference type="EMBL" id="VBRY01000011">
    <property type="protein sequence ID" value="TLS66154.1"/>
    <property type="molecule type" value="Genomic_DNA"/>
</dbReference>
<dbReference type="EC" id="2.7.4.9" evidence="2 12"/>
<keyword evidence="4 12" id="KW-0808">Transferase</keyword>
<comment type="caution">
    <text evidence="14">The sequence shown here is derived from an EMBL/GenBank/DDBJ whole genome shotgun (WGS) entry which is preliminary data.</text>
</comment>
<dbReference type="InterPro" id="IPR039430">
    <property type="entry name" value="Thymidylate_kin-like_dom"/>
</dbReference>
<evidence type="ECO:0000256" key="4">
    <source>
        <dbReference type="ARBA" id="ARBA00022679"/>
    </source>
</evidence>
<evidence type="ECO:0000256" key="9">
    <source>
        <dbReference type="ARBA" id="ARBA00029962"/>
    </source>
</evidence>
<comment type="function">
    <text evidence="11 12">Phosphorylation of dTMP to form dTDP in both de novo and salvage pathways of dTTP synthesis.</text>
</comment>
<dbReference type="NCBIfam" id="TIGR00041">
    <property type="entry name" value="DTMP_kinase"/>
    <property type="match status" value="1"/>
</dbReference>
<comment type="catalytic activity">
    <reaction evidence="10 12">
        <text>dTMP + ATP = dTDP + ADP</text>
        <dbReference type="Rhea" id="RHEA:13517"/>
        <dbReference type="ChEBI" id="CHEBI:30616"/>
        <dbReference type="ChEBI" id="CHEBI:58369"/>
        <dbReference type="ChEBI" id="CHEBI:63528"/>
        <dbReference type="ChEBI" id="CHEBI:456216"/>
        <dbReference type="EC" id="2.7.4.9"/>
    </reaction>
</comment>
<dbReference type="GO" id="GO:0006235">
    <property type="term" value="P:dTTP biosynthetic process"/>
    <property type="evidence" value="ECO:0007669"/>
    <property type="project" value="UniProtKB-UniRule"/>
</dbReference>
<reference evidence="14 15" key="1">
    <citation type="journal article" date="2019" name="Appl. Environ. Microbiol.">
        <title>Environmental Evidence and Genomic Insight of Iron-oxidizing Bacteria Preference Towards More Corrosion Resistant Stainless Steel at Higher Salinities.</title>
        <authorList>
            <person name="Garrison C.E."/>
            <person name="Price K.A."/>
            <person name="Field E.K."/>
        </authorList>
    </citation>
    <scope>NUCLEOTIDE SEQUENCE [LARGE SCALE GENOMIC DNA]</scope>
    <source>
        <strain evidence="14 15">P3</strain>
    </source>
</reference>
<dbReference type="CDD" id="cd01672">
    <property type="entry name" value="TMPK"/>
    <property type="match status" value="1"/>
</dbReference>
<dbReference type="PROSITE" id="PS01331">
    <property type="entry name" value="THYMIDYLATE_KINASE"/>
    <property type="match status" value="1"/>
</dbReference>
<evidence type="ECO:0000256" key="7">
    <source>
        <dbReference type="ARBA" id="ARBA00022777"/>
    </source>
</evidence>
<dbReference type="HAMAP" id="MF_00165">
    <property type="entry name" value="Thymidylate_kinase"/>
    <property type="match status" value="1"/>
</dbReference>
<keyword evidence="8 12" id="KW-0067">ATP-binding</keyword>
<feature type="binding site" evidence="12">
    <location>
        <begin position="9"/>
        <end position="16"/>
    </location>
    <ligand>
        <name>ATP</name>
        <dbReference type="ChEBI" id="CHEBI:30616"/>
    </ligand>
</feature>
<dbReference type="SUPFAM" id="SSF52540">
    <property type="entry name" value="P-loop containing nucleoside triphosphate hydrolases"/>
    <property type="match status" value="1"/>
</dbReference>
<dbReference type="Gene3D" id="3.40.50.300">
    <property type="entry name" value="P-loop containing nucleotide triphosphate hydrolases"/>
    <property type="match status" value="1"/>
</dbReference>
<keyword evidence="5 12" id="KW-0545">Nucleotide biosynthesis</keyword>
<feature type="domain" description="Thymidylate kinase-like" evidence="13">
    <location>
        <begin position="7"/>
        <end position="199"/>
    </location>
</feature>
<dbReference type="AlphaFoldDB" id="A0A5R9GSD0"/>